<dbReference type="Proteomes" id="UP000000763">
    <property type="component" value="Chromosome 6"/>
</dbReference>
<organism evidence="1 2">
    <name type="scientific">Oryza sativa subsp. japonica</name>
    <name type="common">Rice</name>
    <dbReference type="NCBI Taxonomy" id="39947"/>
    <lineage>
        <taxon>Eukaryota</taxon>
        <taxon>Viridiplantae</taxon>
        <taxon>Streptophyta</taxon>
        <taxon>Embryophyta</taxon>
        <taxon>Tracheophyta</taxon>
        <taxon>Spermatophyta</taxon>
        <taxon>Magnoliopsida</taxon>
        <taxon>Liliopsida</taxon>
        <taxon>Poales</taxon>
        <taxon>Poaceae</taxon>
        <taxon>BOP clade</taxon>
        <taxon>Oryzoideae</taxon>
        <taxon>Oryzeae</taxon>
        <taxon>Oryzinae</taxon>
        <taxon>Oryza</taxon>
        <taxon>Oryza sativa</taxon>
    </lineage>
</organism>
<gene>
    <name evidence="1" type="primary">OSJNBa0076I16.31</name>
</gene>
<name>Q5Z4F9_ORYSJ</name>
<evidence type="ECO:0000313" key="2">
    <source>
        <dbReference type="Proteomes" id="UP000000763"/>
    </source>
</evidence>
<dbReference type="EMBL" id="AP006065">
    <property type="protein sequence ID" value="BAD62373.1"/>
    <property type="molecule type" value="Genomic_DNA"/>
</dbReference>
<dbReference type="AlphaFoldDB" id="Q5Z4F9"/>
<accession>Q5Z4F9</accession>
<protein>
    <submittedName>
        <fullName evidence="1">Uncharacterized protein</fullName>
    </submittedName>
</protein>
<proteinExistence type="predicted"/>
<reference evidence="2" key="2">
    <citation type="journal article" date="2008" name="Nucleic Acids Res.">
        <title>The rice annotation project database (RAP-DB): 2008 update.</title>
        <authorList>
            <consortium name="The rice annotation project (RAP)"/>
        </authorList>
    </citation>
    <scope>GENOME REANNOTATION</scope>
    <source>
        <strain evidence="2">cv. Nipponbare</strain>
    </source>
</reference>
<sequence>MARRPSCPLAQLRPSRSRLWRSKRRGGRQLVREMEEWQWQSSSWEKGEEMERSRAAAVFGVRLRE</sequence>
<evidence type="ECO:0000313" key="1">
    <source>
        <dbReference type="EMBL" id="BAD62373.1"/>
    </source>
</evidence>
<reference evidence="2" key="1">
    <citation type="journal article" date="2005" name="Nature">
        <title>The map-based sequence of the rice genome.</title>
        <authorList>
            <consortium name="International rice genome sequencing project (IRGSP)"/>
            <person name="Matsumoto T."/>
            <person name="Wu J."/>
            <person name="Kanamori H."/>
            <person name="Katayose Y."/>
            <person name="Fujisawa M."/>
            <person name="Namiki N."/>
            <person name="Mizuno H."/>
            <person name="Yamamoto K."/>
            <person name="Antonio B.A."/>
            <person name="Baba T."/>
            <person name="Sakata K."/>
            <person name="Nagamura Y."/>
            <person name="Aoki H."/>
            <person name="Arikawa K."/>
            <person name="Arita K."/>
            <person name="Bito T."/>
            <person name="Chiden Y."/>
            <person name="Fujitsuka N."/>
            <person name="Fukunaka R."/>
            <person name="Hamada M."/>
            <person name="Harada C."/>
            <person name="Hayashi A."/>
            <person name="Hijishita S."/>
            <person name="Honda M."/>
            <person name="Hosokawa S."/>
            <person name="Ichikawa Y."/>
            <person name="Idonuma A."/>
            <person name="Iijima M."/>
            <person name="Ikeda M."/>
            <person name="Ikeno M."/>
            <person name="Ito K."/>
            <person name="Ito S."/>
            <person name="Ito T."/>
            <person name="Ito Y."/>
            <person name="Ito Y."/>
            <person name="Iwabuchi A."/>
            <person name="Kamiya K."/>
            <person name="Karasawa W."/>
            <person name="Kurita K."/>
            <person name="Katagiri S."/>
            <person name="Kikuta A."/>
            <person name="Kobayashi H."/>
            <person name="Kobayashi N."/>
            <person name="Machita K."/>
            <person name="Maehara T."/>
            <person name="Masukawa M."/>
            <person name="Mizubayashi T."/>
            <person name="Mukai Y."/>
            <person name="Nagasaki H."/>
            <person name="Nagata Y."/>
            <person name="Naito S."/>
            <person name="Nakashima M."/>
            <person name="Nakama Y."/>
            <person name="Nakamichi Y."/>
            <person name="Nakamura M."/>
            <person name="Meguro A."/>
            <person name="Negishi M."/>
            <person name="Ohta I."/>
            <person name="Ohta T."/>
            <person name="Okamoto M."/>
            <person name="Ono N."/>
            <person name="Saji S."/>
            <person name="Sakaguchi M."/>
            <person name="Sakai K."/>
            <person name="Shibata M."/>
            <person name="Shimokawa T."/>
            <person name="Song J."/>
            <person name="Takazaki Y."/>
            <person name="Terasawa K."/>
            <person name="Tsugane M."/>
            <person name="Tsuji K."/>
            <person name="Ueda S."/>
            <person name="Waki K."/>
            <person name="Yamagata H."/>
            <person name="Yamamoto M."/>
            <person name="Yamamoto S."/>
            <person name="Yamane H."/>
            <person name="Yoshiki S."/>
            <person name="Yoshihara R."/>
            <person name="Yukawa K."/>
            <person name="Zhong H."/>
            <person name="Yano M."/>
            <person name="Yuan Q."/>
            <person name="Ouyang S."/>
            <person name="Liu J."/>
            <person name="Jones K.M."/>
            <person name="Gansberger K."/>
            <person name="Moffat K."/>
            <person name="Hill J."/>
            <person name="Bera J."/>
            <person name="Fadrosh D."/>
            <person name="Jin S."/>
            <person name="Johri S."/>
            <person name="Kim M."/>
            <person name="Overton L."/>
            <person name="Reardon M."/>
            <person name="Tsitrin T."/>
            <person name="Vuong H."/>
            <person name="Weaver B."/>
            <person name="Ciecko A."/>
            <person name="Tallon L."/>
            <person name="Jackson J."/>
            <person name="Pai G."/>
            <person name="Aken S.V."/>
            <person name="Utterback T."/>
            <person name="Reidmuller S."/>
            <person name="Feldblyum T."/>
            <person name="Hsiao J."/>
            <person name="Zismann V."/>
            <person name="Iobst S."/>
            <person name="de Vazeille A.R."/>
            <person name="Buell C.R."/>
            <person name="Ying K."/>
            <person name="Li Y."/>
            <person name="Lu T."/>
            <person name="Huang Y."/>
            <person name="Zhao Q."/>
            <person name="Feng Q."/>
            <person name="Zhang L."/>
            <person name="Zhu J."/>
            <person name="Weng Q."/>
            <person name="Mu J."/>
            <person name="Lu Y."/>
            <person name="Fan D."/>
            <person name="Liu Y."/>
            <person name="Guan J."/>
            <person name="Zhang Y."/>
            <person name="Yu S."/>
            <person name="Liu X."/>
            <person name="Zhang Y."/>
            <person name="Hong G."/>
            <person name="Han B."/>
            <person name="Choisne N."/>
            <person name="Demange N."/>
            <person name="Orjeda G."/>
            <person name="Samain S."/>
            <person name="Cattolico L."/>
            <person name="Pelletier E."/>
            <person name="Couloux A."/>
            <person name="Segurens B."/>
            <person name="Wincker P."/>
            <person name="D'Hont A."/>
            <person name="Scarpelli C."/>
            <person name="Weissenbach J."/>
            <person name="Salanoubat M."/>
            <person name="Quetier F."/>
            <person name="Yu Y."/>
            <person name="Kim H.R."/>
            <person name="Rambo T."/>
            <person name="Currie J."/>
            <person name="Collura K."/>
            <person name="Luo M."/>
            <person name="Yang T."/>
            <person name="Ammiraju J.S.S."/>
            <person name="Engler F."/>
            <person name="Soderlund C."/>
            <person name="Wing R.A."/>
            <person name="Palmer L.E."/>
            <person name="de la Bastide M."/>
            <person name="Spiegel L."/>
            <person name="Nascimento L."/>
            <person name="Zutavern T."/>
            <person name="O'Shaughnessy A."/>
            <person name="Dike S."/>
            <person name="Dedhia N."/>
            <person name="Preston R."/>
            <person name="Balija V."/>
            <person name="McCombie W.R."/>
            <person name="Chow T."/>
            <person name="Chen H."/>
            <person name="Chung M."/>
            <person name="Chen C."/>
            <person name="Shaw J."/>
            <person name="Wu H."/>
            <person name="Hsiao K."/>
            <person name="Chao Y."/>
            <person name="Chu M."/>
            <person name="Cheng C."/>
            <person name="Hour A."/>
            <person name="Lee P."/>
            <person name="Lin S."/>
            <person name="Lin Y."/>
            <person name="Liou J."/>
            <person name="Liu S."/>
            <person name="Hsing Y."/>
            <person name="Raghuvanshi S."/>
            <person name="Mohanty A."/>
            <person name="Bharti A.K."/>
            <person name="Gaur A."/>
            <person name="Gupta V."/>
            <person name="Kumar D."/>
            <person name="Ravi V."/>
            <person name="Vij S."/>
            <person name="Kapur A."/>
            <person name="Khurana P."/>
            <person name="Khurana P."/>
            <person name="Khurana J.P."/>
            <person name="Tyagi A.K."/>
            <person name="Gaikwad K."/>
            <person name="Singh A."/>
            <person name="Dalal V."/>
            <person name="Srivastava S."/>
            <person name="Dixit A."/>
            <person name="Pal A.K."/>
            <person name="Ghazi I.A."/>
            <person name="Yadav M."/>
            <person name="Pandit A."/>
            <person name="Bhargava A."/>
            <person name="Sureshbabu K."/>
            <person name="Batra K."/>
            <person name="Sharma T.R."/>
            <person name="Mohapatra T."/>
            <person name="Singh N.K."/>
            <person name="Messing J."/>
            <person name="Nelson A.B."/>
            <person name="Fuks G."/>
            <person name="Kavchok S."/>
            <person name="Keizer G."/>
            <person name="Linton E."/>
            <person name="Llaca V."/>
            <person name="Song R."/>
            <person name="Tanyolac B."/>
            <person name="Young S."/>
            <person name="Ho-Il K."/>
            <person name="Hahn J.H."/>
            <person name="Sangsakoo G."/>
            <person name="Vanavichit A."/>
            <person name="de Mattos Luiz.A.T."/>
            <person name="Zimmer P.D."/>
            <person name="Malone G."/>
            <person name="Dellagostin O."/>
            <person name="de Oliveira A.C."/>
            <person name="Bevan M."/>
            <person name="Bancroft I."/>
            <person name="Minx P."/>
            <person name="Cordum H."/>
            <person name="Wilson R."/>
            <person name="Cheng Z."/>
            <person name="Jin W."/>
            <person name="Jiang J."/>
            <person name="Leong S.A."/>
            <person name="Iwama H."/>
            <person name="Gojobori T."/>
            <person name="Itoh T."/>
            <person name="Niimura Y."/>
            <person name="Fujii Y."/>
            <person name="Habara T."/>
            <person name="Sakai H."/>
            <person name="Sato Y."/>
            <person name="Wilson G."/>
            <person name="Kumar K."/>
            <person name="McCouch S."/>
            <person name="Juretic N."/>
            <person name="Hoen D."/>
            <person name="Wright S."/>
            <person name="Bruskiewich R."/>
            <person name="Bureau T."/>
            <person name="Miyao A."/>
            <person name="Hirochika H."/>
            <person name="Nishikawa T."/>
            <person name="Kadowaki K."/>
            <person name="Sugiura M."/>
            <person name="Burr B."/>
            <person name="Sasaki T."/>
        </authorList>
    </citation>
    <scope>NUCLEOTIDE SEQUENCE [LARGE SCALE GENOMIC DNA]</scope>
    <source>
        <strain evidence="2">cv. Nipponbare</strain>
    </source>
</reference>